<evidence type="ECO:0000313" key="1">
    <source>
        <dbReference type="EMBL" id="CAH3191419.1"/>
    </source>
</evidence>
<organism evidence="1 2">
    <name type="scientific">Porites evermanni</name>
    <dbReference type="NCBI Taxonomy" id="104178"/>
    <lineage>
        <taxon>Eukaryota</taxon>
        <taxon>Metazoa</taxon>
        <taxon>Cnidaria</taxon>
        <taxon>Anthozoa</taxon>
        <taxon>Hexacorallia</taxon>
        <taxon>Scleractinia</taxon>
        <taxon>Fungiina</taxon>
        <taxon>Poritidae</taxon>
        <taxon>Porites</taxon>
    </lineage>
</organism>
<evidence type="ECO:0000313" key="2">
    <source>
        <dbReference type="Proteomes" id="UP001159427"/>
    </source>
</evidence>
<gene>
    <name evidence="1" type="ORF">PEVE_00021839</name>
</gene>
<sequence>FPREVKAYGRGWFKIFLSLYQAKDVTPYMHALYSHVPEFLKLYKNVAFFSQQGIEKYNDVASKNYFRSSNHREISALKQLLKKYRVQFLEA</sequence>
<dbReference type="Proteomes" id="UP001159427">
    <property type="component" value="Unassembled WGS sequence"/>
</dbReference>
<proteinExistence type="predicted"/>
<keyword evidence="2" id="KW-1185">Reference proteome</keyword>
<feature type="non-terminal residue" evidence="1">
    <location>
        <position position="1"/>
    </location>
</feature>
<dbReference type="EMBL" id="CALNXI010002919">
    <property type="protein sequence ID" value="CAH3191419.1"/>
    <property type="molecule type" value="Genomic_DNA"/>
</dbReference>
<comment type="caution">
    <text evidence="1">The sequence shown here is derived from an EMBL/GenBank/DDBJ whole genome shotgun (WGS) entry which is preliminary data.</text>
</comment>
<accession>A0ABN8SIC8</accession>
<reference evidence="1 2" key="1">
    <citation type="submission" date="2022-05" db="EMBL/GenBank/DDBJ databases">
        <authorList>
            <consortium name="Genoscope - CEA"/>
            <person name="William W."/>
        </authorList>
    </citation>
    <scope>NUCLEOTIDE SEQUENCE [LARGE SCALE GENOMIC DNA]</scope>
</reference>
<feature type="non-terminal residue" evidence="1">
    <location>
        <position position="91"/>
    </location>
</feature>
<name>A0ABN8SIC8_9CNID</name>
<protein>
    <submittedName>
        <fullName evidence="1">Uncharacterized protein</fullName>
    </submittedName>
</protein>